<keyword evidence="4" id="KW-0804">Transcription</keyword>
<dbReference type="PROSITE" id="PS50977">
    <property type="entry name" value="HTH_TETR_2"/>
    <property type="match status" value="1"/>
</dbReference>
<dbReference type="Pfam" id="PF00440">
    <property type="entry name" value="TetR_N"/>
    <property type="match status" value="1"/>
</dbReference>
<dbReference type="PANTHER" id="PTHR30055:SF241">
    <property type="entry name" value="TRANSCRIPTIONAL REGULATORY PROTEIN"/>
    <property type="match status" value="1"/>
</dbReference>
<dbReference type="Proteomes" id="UP000236379">
    <property type="component" value="Unassembled WGS sequence"/>
</dbReference>
<comment type="caution">
    <text evidence="7">The sequence shown here is derived from an EMBL/GenBank/DDBJ whole genome shotgun (WGS) entry which is preliminary data.</text>
</comment>
<evidence type="ECO:0000256" key="1">
    <source>
        <dbReference type="ARBA" id="ARBA00022491"/>
    </source>
</evidence>
<keyword evidence="1" id="KW-0678">Repressor</keyword>
<dbReference type="AlphaFoldDB" id="A0A2K3UTE7"/>
<dbReference type="EMBL" id="PPPD01000002">
    <property type="protein sequence ID" value="PNY79806.1"/>
    <property type="molecule type" value="Genomic_DNA"/>
</dbReference>
<evidence type="ECO:0000259" key="6">
    <source>
        <dbReference type="PROSITE" id="PS50977"/>
    </source>
</evidence>
<dbReference type="PRINTS" id="PR00455">
    <property type="entry name" value="HTHTETR"/>
</dbReference>
<accession>A0A2K3UTE7</accession>
<dbReference type="Pfam" id="PF13977">
    <property type="entry name" value="TetR_C_6"/>
    <property type="match status" value="1"/>
</dbReference>
<sequence>MLLESVAGSCPEALKYVTVSGYISQFEYWPTFRYVSVSHSGAMSPVTSRKRISREESRAQTRQELLMAARELFARQGFEGASIDQITDAAGYTRGAFYSNFDTRESLMIALIEHCFAEDLAQLSRLGERPEAGFSGEGFQAFSASPDTDQTAHLIKMEFWMCAMRYPRIRAAYVQQQGQLRAAIARQVEAQAQALGLTLPVAAEDAAAVLIALKNGLDTQKLIQPQAFADGLYATMFRQLLRPDPPLTP</sequence>
<dbReference type="SUPFAM" id="SSF48498">
    <property type="entry name" value="Tetracyclin repressor-like, C-terminal domain"/>
    <property type="match status" value="1"/>
</dbReference>
<protein>
    <recommendedName>
        <fullName evidence="6">HTH tetR-type domain-containing protein</fullName>
    </recommendedName>
</protein>
<dbReference type="InterPro" id="IPR009057">
    <property type="entry name" value="Homeodomain-like_sf"/>
</dbReference>
<keyword evidence="8" id="KW-1185">Reference proteome</keyword>
<evidence type="ECO:0000256" key="5">
    <source>
        <dbReference type="PROSITE-ProRule" id="PRU00335"/>
    </source>
</evidence>
<gene>
    <name evidence="7" type="ORF">CVO96_17850</name>
</gene>
<name>A0A2K3UTE7_9DEIO</name>
<feature type="domain" description="HTH tetR-type" evidence="6">
    <location>
        <begin position="59"/>
        <end position="119"/>
    </location>
</feature>
<dbReference type="SUPFAM" id="SSF46689">
    <property type="entry name" value="Homeodomain-like"/>
    <property type="match status" value="1"/>
</dbReference>
<proteinExistence type="predicted"/>
<dbReference type="GO" id="GO:0003700">
    <property type="term" value="F:DNA-binding transcription factor activity"/>
    <property type="evidence" value="ECO:0007669"/>
    <property type="project" value="TreeGrafter"/>
</dbReference>
<evidence type="ECO:0000256" key="3">
    <source>
        <dbReference type="ARBA" id="ARBA00023125"/>
    </source>
</evidence>
<dbReference type="GO" id="GO:0000976">
    <property type="term" value="F:transcription cis-regulatory region binding"/>
    <property type="evidence" value="ECO:0007669"/>
    <property type="project" value="TreeGrafter"/>
</dbReference>
<dbReference type="PANTHER" id="PTHR30055">
    <property type="entry name" value="HTH-TYPE TRANSCRIPTIONAL REGULATOR RUTR"/>
    <property type="match status" value="1"/>
</dbReference>
<keyword evidence="2" id="KW-0805">Transcription regulation</keyword>
<keyword evidence="3 5" id="KW-0238">DNA-binding</keyword>
<evidence type="ECO:0000256" key="2">
    <source>
        <dbReference type="ARBA" id="ARBA00023015"/>
    </source>
</evidence>
<feature type="DNA-binding region" description="H-T-H motif" evidence="5">
    <location>
        <begin position="82"/>
        <end position="101"/>
    </location>
</feature>
<dbReference type="InterPro" id="IPR036271">
    <property type="entry name" value="Tet_transcr_reg_TetR-rel_C_sf"/>
</dbReference>
<evidence type="ECO:0000256" key="4">
    <source>
        <dbReference type="ARBA" id="ARBA00023163"/>
    </source>
</evidence>
<dbReference type="OrthoDB" id="9785164at2"/>
<reference evidence="7 8" key="1">
    <citation type="submission" date="2018-01" db="EMBL/GenBank/DDBJ databases">
        <title>Deinococcus koreensis sp. nov., a radiation-resistant bacterium isolated from river water.</title>
        <authorList>
            <person name="Choi A."/>
        </authorList>
    </citation>
    <scope>NUCLEOTIDE SEQUENCE [LARGE SCALE GENOMIC DNA]</scope>
    <source>
        <strain evidence="7 8">SJW1-2</strain>
    </source>
</reference>
<evidence type="ECO:0000313" key="7">
    <source>
        <dbReference type="EMBL" id="PNY79806.1"/>
    </source>
</evidence>
<organism evidence="7 8">
    <name type="scientific">Deinococcus koreensis</name>
    <dbReference type="NCBI Taxonomy" id="2054903"/>
    <lineage>
        <taxon>Bacteria</taxon>
        <taxon>Thermotogati</taxon>
        <taxon>Deinococcota</taxon>
        <taxon>Deinococci</taxon>
        <taxon>Deinococcales</taxon>
        <taxon>Deinococcaceae</taxon>
        <taxon>Deinococcus</taxon>
    </lineage>
</organism>
<dbReference type="InterPro" id="IPR039538">
    <property type="entry name" value="BetI_C"/>
</dbReference>
<evidence type="ECO:0000313" key="8">
    <source>
        <dbReference type="Proteomes" id="UP000236379"/>
    </source>
</evidence>
<dbReference type="Gene3D" id="1.10.357.10">
    <property type="entry name" value="Tetracycline Repressor, domain 2"/>
    <property type="match status" value="1"/>
</dbReference>
<dbReference type="InterPro" id="IPR050109">
    <property type="entry name" value="HTH-type_TetR-like_transc_reg"/>
</dbReference>
<dbReference type="InterPro" id="IPR001647">
    <property type="entry name" value="HTH_TetR"/>
</dbReference>